<gene>
    <name evidence="1" type="ORF">HNQ88_001605</name>
</gene>
<dbReference type="Proteomes" id="UP001185092">
    <property type="component" value="Unassembled WGS sequence"/>
</dbReference>
<evidence type="ECO:0000313" key="1">
    <source>
        <dbReference type="EMBL" id="MDR6238568.1"/>
    </source>
</evidence>
<organism evidence="1 2">
    <name type="scientific">Aureibacter tunicatorum</name>
    <dbReference type="NCBI Taxonomy" id="866807"/>
    <lineage>
        <taxon>Bacteria</taxon>
        <taxon>Pseudomonadati</taxon>
        <taxon>Bacteroidota</taxon>
        <taxon>Cytophagia</taxon>
        <taxon>Cytophagales</taxon>
        <taxon>Persicobacteraceae</taxon>
        <taxon>Aureibacter</taxon>
    </lineage>
</organism>
<dbReference type="AlphaFoldDB" id="A0AAE3XM77"/>
<sequence length="115" mass="13261">MKKLKLIFILSIILTISGCFPFEFKEQANRQFGDQHFKTAIALIELHKLREGEYPEELDSLNYIGGWDQIAFNSVKYKKLDGGYELNLTNGWLGKPEDISYPDDFWKGLGLIKSN</sequence>
<protein>
    <recommendedName>
        <fullName evidence="3">Lipoprotein</fullName>
    </recommendedName>
</protein>
<dbReference type="EMBL" id="JAVDQD010000002">
    <property type="protein sequence ID" value="MDR6238568.1"/>
    <property type="molecule type" value="Genomic_DNA"/>
</dbReference>
<accession>A0AAE3XM77</accession>
<dbReference type="RefSeq" id="WP_309938077.1">
    <property type="nucleotide sequence ID" value="NZ_AP025305.1"/>
</dbReference>
<evidence type="ECO:0000313" key="2">
    <source>
        <dbReference type="Proteomes" id="UP001185092"/>
    </source>
</evidence>
<keyword evidence="2" id="KW-1185">Reference proteome</keyword>
<evidence type="ECO:0008006" key="3">
    <source>
        <dbReference type="Google" id="ProtNLM"/>
    </source>
</evidence>
<comment type="caution">
    <text evidence="1">The sequence shown here is derived from an EMBL/GenBank/DDBJ whole genome shotgun (WGS) entry which is preliminary data.</text>
</comment>
<reference evidence="1" key="1">
    <citation type="submission" date="2023-07" db="EMBL/GenBank/DDBJ databases">
        <title>Genomic Encyclopedia of Type Strains, Phase IV (KMG-IV): sequencing the most valuable type-strain genomes for metagenomic binning, comparative biology and taxonomic classification.</title>
        <authorList>
            <person name="Goeker M."/>
        </authorList>
    </citation>
    <scope>NUCLEOTIDE SEQUENCE</scope>
    <source>
        <strain evidence="1">DSM 26174</strain>
    </source>
</reference>
<dbReference type="PROSITE" id="PS51257">
    <property type="entry name" value="PROKAR_LIPOPROTEIN"/>
    <property type="match status" value="1"/>
</dbReference>
<name>A0AAE3XM77_9BACT</name>
<proteinExistence type="predicted"/>